<reference evidence="8" key="2">
    <citation type="submission" date="2020-09" db="EMBL/GenBank/DDBJ databases">
        <authorList>
            <person name="Sun Q."/>
            <person name="Zhou Y."/>
        </authorList>
    </citation>
    <scope>NUCLEOTIDE SEQUENCE</scope>
    <source>
        <strain evidence="8">CGMCC 1.15760</strain>
    </source>
</reference>
<keyword evidence="5 6" id="KW-0472">Membrane</keyword>
<feature type="transmembrane region" description="Helical" evidence="6">
    <location>
        <begin position="135"/>
        <end position="156"/>
    </location>
</feature>
<evidence type="ECO:0000313" key="8">
    <source>
        <dbReference type="EMBL" id="GGG13500.1"/>
    </source>
</evidence>
<evidence type="ECO:0000256" key="5">
    <source>
        <dbReference type="ARBA" id="ARBA00023136"/>
    </source>
</evidence>
<feature type="transmembrane region" description="Helical" evidence="6">
    <location>
        <begin position="168"/>
        <end position="185"/>
    </location>
</feature>
<gene>
    <name evidence="8" type="primary">yhjE</name>
    <name evidence="8" type="ORF">GCM10007425_04770</name>
</gene>
<dbReference type="GO" id="GO:0005886">
    <property type="term" value="C:plasma membrane"/>
    <property type="evidence" value="ECO:0007669"/>
    <property type="project" value="UniProtKB-SubCell"/>
</dbReference>
<keyword evidence="4 6" id="KW-1133">Transmembrane helix</keyword>
<comment type="subcellular location">
    <subcellularLocation>
        <location evidence="1 6">Cell membrane</location>
        <topology evidence="1 6">Multi-pass membrane protein</topology>
    </subcellularLocation>
</comment>
<protein>
    <recommendedName>
        <fullName evidence="6">TVP38/TMEM64 family membrane protein</fullName>
    </recommendedName>
</protein>
<evidence type="ECO:0000259" key="7">
    <source>
        <dbReference type="Pfam" id="PF09335"/>
    </source>
</evidence>
<evidence type="ECO:0000256" key="3">
    <source>
        <dbReference type="ARBA" id="ARBA00022692"/>
    </source>
</evidence>
<dbReference type="AlphaFoldDB" id="A0A917D779"/>
<comment type="similarity">
    <text evidence="6">Belongs to the TVP38/TMEM64 family.</text>
</comment>
<feature type="transmembrane region" description="Helical" evidence="6">
    <location>
        <begin position="108"/>
        <end position="128"/>
    </location>
</feature>
<dbReference type="Pfam" id="PF09335">
    <property type="entry name" value="VTT_dom"/>
    <property type="match status" value="1"/>
</dbReference>
<reference evidence="8" key="1">
    <citation type="journal article" date="2014" name="Int. J. Syst. Evol. Microbiol.">
        <title>Complete genome sequence of Corynebacterium casei LMG S-19264T (=DSM 44701T), isolated from a smear-ripened cheese.</title>
        <authorList>
            <consortium name="US DOE Joint Genome Institute (JGI-PGF)"/>
            <person name="Walter F."/>
            <person name="Albersmeier A."/>
            <person name="Kalinowski J."/>
            <person name="Ruckert C."/>
        </authorList>
    </citation>
    <scope>NUCLEOTIDE SEQUENCE</scope>
    <source>
        <strain evidence="8">CGMCC 1.15760</strain>
    </source>
</reference>
<dbReference type="RefSeq" id="WP_188613410.1">
    <property type="nucleotide sequence ID" value="NZ_BMJT01000001.1"/>
</dbReference>
<evidence type="ECO:0000313" key="9">
    <source>
        <dbReference type="Proteomes" id="UP000616608"/>
    </source>
</evidence>
<evidence type="ECO:0000256" key="4">
    <source>
        <dbReference type="ARBA" id="ARBA00022989"/>
    </source>
</evidence>
<keyword evidence="2 6" id="KW-1003">Cell membrane</keyword>
<dbReference type="Proteomes" id="UP000616608">
    <property type="component" value="Unassembled WGS sequence"/>
</dbReference>
<dbReference type="PANTHER" id="PTHR12677">
    <property type="entry name" value="GOLGI APPARATUS MEMBRANE PROTEIN TVP38-RELATED"/>
    <property type="match status" value="1"/>
</dbReference>
<dbReference type="InterPro" id="IPR015414">
    <property type="entry name" value="TMEM64"/>
</dbReference>
<dbReference type="EMBL" id="BMJT01000001">
    <property type="protein sequence ID" value="GGG13500.1"/>
    <property type="molecule type" value="Genomic_DNA"/>
</dbReference>
<evidence type="ECO:0000256" key="1">
    <source>
        <dbReference type="ARBA" id="ARBA00004651"/>
    </source>
</evidence>
<sequence length="203" mass="22951">MMEWFTIDNIEHLAEQYGKLGPLIGILLPFIESFLPFLPLVIFVVANASAFGLWFGFLLSWIGTVLGSYLVFLIVRKYGHHPRLKRITGGEKVQSLIRWVDMKGLSPLFVLLCFPFTPSVLVNIVAGLANIRKKFYLIVLMAGKFVMIFLMSVLGYDLRALISSPVKMILAVVAVIALWGIGKIIEIQLNKRVERDLRNTDKK</sequence>
<dbReference type="PANTHER" id="PTHR12677:SF55">
    <property type="entry name" value="UNDECAPRENYL PHOSPHATE TRANSPORTER SAOUHSC_00901-RELATED"/>
    <property type="match status" value="1"/>
</dbReference>
<keyword evidence="9" id="KW-1185">Reference proteome</keyword>
<dbReference type="InterPro" id="IPR032816">
    <property type="entry name" value="VTT_dom"/>
</dbReference>
<comment type="caution">
    <text evidence="8">The sequence shown here is derived from an EMBL/GenBank/DDBJ whole genome shotgun (WGS) entry which is preliminary data.</text>
</comment>
<feature type="transmembrane region" description="Helical" evidence="6">
    <location>
        <begin position="20"/>
        <end position="46"/>
    </location>
</feature>
<accession>A0A917D779</accession>
<keyword evidence="3 6" id="KW-0812">Transmembrane</keyword>
<feature type="domain" description="VTT" evidence="7">
    <location>
        <begin position="38"/>
        <end position="156"/>
    </location>
</feature>
<feature type="transmembrane region" description="Helical" evidence="6">
    <location>
        <begin position="53"/>
        <end position="75"/>
    </location>
</feature>
<proteinExistence type="inferred from homology"/>
<evidence type="ECO:0000256" key="6">
    <source>
        <dbReference type="RuleBase" id="RU366058"/>
    </source>
</evidence>
<evidence type="ECO:0000256" key="2">
    <source>
        <dbReference type="ARBA" id="ARBA00022475"/>
    </source>
</evidence>
<organism evidence="8 9">
    <name type="scientific">Lysinibacillus alkalisoli</name>
    <dbReference type="NCBI Taxonomy" id="1911548"/>
    <lineage>
        <taxon>Bacteria</taxon>
        <taxon>Bacillati</taxon>
        <taxon>Bacillota</taxon>
        <taxon>Bacilli</taxon>
        <taxon>Bacillales</taxon>
        <taxon>Bacillaceae</taxon>
        <taxon>Lysinibacillus</taxon>
    </lineage>
</organism>
<name>A0A917D779_9BACI</name>